<protein>
    <submittedName>
        <fullName evidence="2">Uncharacterized protein</fullName>
    </submittedName>
</protein>
<dbReference type="Proteomes" id="UP000463857">
    <property type="component" value="Chromosome"/>
</dbReference>
<feature type="region of interest" description="Disordered" evidence="1">
    <location>
        <begin position="1"/>
        <end position="51"/>
    </location>
</feature>
<keyword evidence="3" id="KW-1185">Reference proteome</keyword>
<dbReference type="EMBL" id="CP047156">
    <property type="protein sequence ID" value="QHC00745.1"/>
    <property type="molecule type" value="Genomic_DNA"/>
</dbReference>
<evidence type="ECO:0000313" key="2">
    <source>
        <dbReference type="EMBL" id="QHC00745.1"/>
    </source>
</evidence>
<proteinExistence type="predicted"/>
<dbReference type="AlphaFoldDB" id="A0A7L4YN92"/>
<organism evidence="2 3">
    <name type="scientific">Epidermidibacterium keratini</name>
    <dbReference type="NCBI Taxonomy" id="1891644"/>
    <lineage>
        <taxon>Bacteria</taxon>
        <taxon>Bacillati</taxon>
        <taxon>Actinomycetota</taxon>
        <taxon>Actinomycetes</taxon>
        <taxon>Sporichthyales</taxon>
        <taxon>Sporichthyaceae</taxon>
        <taxon>Epidermidibacterium</taxon>
    </lineage>
</organism>
<dbReference type="InParanoid" id="A0A7L4YN92"/>
<accession>A0A7L4YN92</accession>
<evidence type="ECO:0000256" key="1">
    <source>
        <dbReference type="SAM" id="MobiDB-lite"/>
    </source>
</evidence>
<dbReference type="RefSeq" id="WP_159545532.1">
    <property type="nucleotide sequence ID" value="NZ_CP047156.1"/>
</dbReference>
<sequence length="51" mass="5847">MSTPEINDADLDPHDVETERPPQSDDEREVDLTDETRDEEILPDDPRPEDG</sequence>
<name>A0A7L4YN92_9ACTN</name>
<reference evidence="2 3" key="1">
    <citation type="journal article" date="2018" name="Int. J. Syst. Evol. Microbiol.">
        <title>Epidermidibacterium keratini gen. nov., sp. nov., a member of the family Sporichthyaceae, isolated from keratin epidermis.</title>
        <authorList>
            <person name="Lee D.G."/>
            <person name="Trujillo M.E."/>
            <person name="Kang S."/>
            <person name="Nam J.J."/>
            <person name="Kim Y.J."/>
        </authorList>
    </citation>
    <scope>NUCLEOTIDE SEQUENCE [LARGE SCALE GENOMIC DNA]</scope>
    <source>
        <strain evidence="2 3">EPI-7</strain>
    </source>
</reference>
<gene>
    <name evidence="2" type="ORF">EK0264_10895</name>
</gene>
<evidence type="ECO:0000313" key="3">
    <source>
        <dbReference type="Proteomes" id="UP000463857"/>
    </source>
</evidence>
<feature type="compositionally biased region" description="Basic and acidic residues" evidence="1">
    <location>
        <begin position="11"/>
        <end position="35"/>
    </location>
</feature>
<dbReference type="KEGG" id="eke:EK0264_10895"/>